<evidence type="ECO:0000313" key="1">
    <source>
        <dbReference type="EMBL" id="BAU28203.1"/>
    </source>
</evidence>
<evidence type="ECO:0000313" key="2">
    <source>
        <dbReference type="Proteomes" id="UP000217696"/>
    </source>
</evidence>
<name>A0A0U4WHP7_9BACL</name>
<dbReference type="OrthoDB" id="1700487at2"/>
<protein>
    <submittedName>
        <fullName evidence="1">ASCH domain protein</fullName>
    </submittedName>
</protein>
<dbReference type="RefSeq" id="WP_096465979.1">
    <property type="nucleotide sequence ID" value="NZ_AP017312.1"/>
</dbReference>
<dbReference type="Proteomes" id="UP000217696">
    <property type="component" value="Chromosome"/>
</dbReference>
<gene>
    <name evidence="1" type="ORF">CB4_02377</name>
</gene>
<keyword evidence="2" id="KW-1185">Reference proteome</keyword>
<dbReference type="EMBL" id="AP017312">
    <property type="protein sequence ID" value="BAU28203.1"/>
    <property type="molecule type" value="Genomic_DNA"/>
</dbReference>
<sequence>MVDEKKPRIHELKTEPQYFQAVLDGHKRFEIRKNDRDFKVGDTLVLKEYNADVHAFTGRKVEVTVTYMTDYAQQQGYLVLGIGGKVEIA</sequence>
<dbReference type="SUPFAM" id="SSF88697">
    <property type="entry name" value="PUA domain-like"/>
    <property type="match status" value="1"/>
</dbReference>
<dbReference type="AlphaFoldDB" id="A0A0U4WHP7"/>
<accession>A0A0U4WHP7</accession>
<reference evidence="1 2" key="1">
    <citation type="submission" date="2015-12" db="EMBL/GenBank/DDBJ databases">
        <title>Genome sequence of Aneurinibacillus soli.</title>
        <authorList>
            <person name="Lee J.S."/>
            <person name="Lee K.C."/>
            <person name="Kim K.K."/>
            <person name="Lee B.W."/>
        </authorList>
    </citation>
    <scope>NUCLEOTIDE SEQUENCE [LARGE SCALE GENOMIC DNA]</scope>
    <source>
        <strain evidence="1 2">CB4</strain>
    </source>
</reference>
<dbReference type="Gene3D" id="2.30.130.30">
    <property type="entry name" value="Hypothetical protein"/>
    <property type="match status" value="1"/>
</dbReference>
<dbReference type="Pfam" id="PF12961">
    <property type="entry name" value="DUF3850"/>
    <property type="match status" value="1"/>
</dbReference>
<dbReference type="InterPro" id="IPR039440">
    <property type="entry name" value="DUF3850"/>
</dbReference>
<dbReference type="InterPro" id="IPR015947">
    <property type="entry name" value="PUA-like_sf"/>
</dbReference>
<dbReference type="KEGG" id="asoc:CB4_02377"/>
<organism evidence="1 2">
    <name type="scientific">Aneurinibacillus soli</name>
    <dbReference type="NCBI Taxonomy" id="1500254"/>
    <lineage>
        <taxon>Bacteria</taxon>
        <taxon>Bacillati</taxon>
        <taxon>Bacillota</taxon>
        <taxon>Bacilli</taxon>
        <taxon>Bacillales</taxon>
        <taxon>Paenibacillaceae</taxon>
        <taxon>Aneurinibacillus group</taxon>
        <taxon>Aneurinibacillus</taxon>
    </lineage>
</organism>
<proteinExistence type="predicted"/>